<dbReference type="SUPFAM" id="SSF55031">
    <property type="entry name" value="Bacterial exopeptidase dimerisation domain"/>
    <property type="match status" value="1"/>
</dbReference>
<dbReference type="OrthoDB" id="9773892at2"/>
<dbReference type="Proteomes" id="UP000195305">
    <property type="component" value="Unassembled WGS sequence"/>
</dbReference>
<feature type="domain" description="Peptidase M20 dimerisation" evidence="18">
    <location>
        <begin position="203"/>
        <end position="287"/>
    </location>
</feature>
<evidence type="ECO:0000256" key="11">
    <source>
        <dbReference type="ARBA" id="ARBA00044252"/>
    </source>
</evidence>
<keyword evidence="8" id="KW-0170">Cobalt</keyword>
<evidence type="ECO:0000256" key="8">
    <source>
        <dbReference type="ARBA" id="ARBA00023285"/>
    </source>
</evidence>
<evidence type="ECO:0000256" key="9">
    <source>
        <dbReference type="ARBA" id="ARBA00036421"/>
    </source>
</evidence>
<dbReference type="Pfam" id="PF07687">
    <property type="entry name" value="M20_dimer"/>
    <property type="match status" value="1"/>
</dbReference>
<evidence type="ECO:0000256" key="6">
    <source>
        <dbReference type="ARBA" id="ARBA00022833"/>
    </source>
</evidence>
<evidence type="ECO:0000256" key="4">
    <source>
        <dbReference type="ARBA" id="ARBA00022723"/>
    </source>
</evidence>
<dbReference type="Gene3D" id="3.40.630.10">
    <property type="entry name" value="Zn peptidases"/>
    <property type="match status" value="2"/>
</dbReference>
<comment type="cofactor">
    <cofactor evidence="2">
        <name>Zn(2+)</name>
        <dbReference type="ChEBI" id="CHEBI:29105"/>
    </cofactor>
</comment>
<gene>
    <name evidence="19" type="ORF">B5E75_13250</name>
</gene>
<evidence type="ECO:0000256" key="10">
    <source>
        <dbReference type="ARBA" id="ARBA00038976"/>
    </source>
</evidence>
<keyword evidence="20" id="KW-1185">Reference proteome</keyword>
<dbReference type="EMBL" id="NFLJ01000054">
    <property type="protein sequence ID" value="OUQ31521.1"/>
    <property type="molecule type" value="Genomic_DNA"/>
</dbReference>
<dbReference type="GO" id="GO:0046872">
    <property type="term" value="F:metal ion binding"/>
    <property type="evidence" value="ECO:0007669"/>
    <property type="project" value="UniProtKB-KW"/>
</dbReference>
<reference evidence="19 20" key="1">
    <citation type="journal article" date="2018" name="BMC Genomics">
        <title>Whole genome sequencing and function prediction of 133 gut anaerobes isolated from chicken caecum in pure cultures.</title>
        <authorList>
            <person name="Medvecky M."/>
            <person name="Cejkova D."/>
            <person name="Polansky O."/>
            <person name="Karasova D."/>
            <person name="Kubasova T."/>
            <person name="Cizek A."/>
            <person name="Rychlik I."/>
        </authorList>
    </citation>
    <scope>NUCLEOTIDE SEQUENCE [LARGE SCALE GENOMIC DNA]</scope>
    <source>
        <strain evidence="19 20">An13</strain>
    </source>
</reference>
<comment type="cofactor">
    <cofactor evidence="1">
        <name>Co(2+)</name>
        <dbReference type="ChEBI" id="CHEBI:48828"/>
    </cofactor>
</comment>
<evidence type="ECO:0000256" key="16">
    <source>
        <dbReference type="ARBA" id="ARBA00077688"/>
    </source>
</evidence>
<dbReference type="AlphaFoldDB" id="A0A1Y4SRA9"/>
<dbReference type="InterPro" id="IPR002933">
    <property type="entry name" value="Peptidase_M20"/>
</dbReference>
<dbReference type="RefSeq" id="WP_087360146.1">
    <property type="nucleotide sequence ID" value="NZ_NFLJ01000054.1"/>
</dbReference>
<keyword evidence="5" id="KW-0378">Hydrolase</keyword>
<keyword evidence="3" id="KW-0645">Protease</keyword>
<protein>
    <recommendedName>
        <fullName evidence="13">Cytosol non-specific dipeptidase</fullName>
        <ecNumber evidence="10">3.4.13.18</ecNumber>
    </recommendedName>
    <alternativeName>
        <fullName evidence="16">Aminoacyl-histidine dipeptidase</fullName>
    </alternativeName>
    <alternativeName>
        <fullName evidence="15">Beta-alanyl-histidine dipeptidase</fullName>
    </alternativeName>
    <alternativeName>
        <fullName evidence="14">Carnosinase</fullName>
    </alternativeName>
    <alternativeName>
        <fullName evidence="11">Peptidase D</fullName>
    </alternativeName>
    <alternativeName>
        <fullName evidence="17">Xaa-His dipeptidase</fullName>
    </alternativeName>
</protein>
<dbReference type="FunFam" id="3.40.630.10:FF:000015">
    <property type="entry name" value="Aminoacyl-histidine dipeptidase PepD"/>
    <property type="match status" value="1"/>
</dbReference>
<dbReference type="InterPro" id="IPR036264">
    <property type="entry name" value="Bact_exopeptidase_dim_dom"/>
</dbReference>
<evidence type="ECO:0000259" key="18">
    <source>
        <dbReference type="Pfam" id="PF07687"/>
    </source>
</evidence>
<dbReference type="GO" id="GO:0006508">
    <property type="term" value="P:proteolysis"/>
    <property type="evidence" value="ECO:0007669"/>
    <property type="project" value="UniProtKB-KW"/>
</dbReference>
<dbReference type="GO" id="GO:0005829">
    <property type="term" value="C:cytosol"/>
    <property type="evidence" value="ECO:0007669"/>
    <property type="project" value="TreeGrafter"/>
</dbReference>
<keyword evidence="4" id="KW-0479">Metal-binding</keyword>
<evidence type="ECO:0000256" key="3">
    <source>
        <dbReference type="ARBA" id="ARBA00022670"/>
    </source>
</evidence>
<dbReference type="Pfam" id="PF01546">
    <property type="entry name" value="Peptidase_M20"/>
    <property type="match status" value="1"/>
</dbReference>
<dbReference type="InterPro" id="IPR001160">
    <property type="entry name" value="Peptidase_M20C"/>
</dbReference>
<dbReference type="PANTHER" id="PTHR43501">
    <property type="entry name" value="CYTOSOL NON-SPECIFIC DIPEPTIDASE"/>
    <property type="match status" value="1"/>
</dbReference>
<evidence type="ECO:0000313" key="20">
    <source>
        <dbReference type="Proteomes" id="UP000195305"/>
    </source>
</evidence>
<keyword evidence="6" id="KW-0862">Zinc</keyword>
<evidence type="ECO:0000256" key="1">
    <source>
        <dbReference type="ARBA" id="ARBA00001941"/>
    </source>
</evidence>
<dbReference type="EC" id="3.4.13.18" evidence="10"/>
<dbReference type="GO" id="GO:0070573">
    <property type="term" value="F:metallodipeptidase activity"/>
    <property type="evidence" value="ECO:0007669"/>
    <property type="project" value="TreeGrafter"/>
</dbReference>
<dbReference type="InterPro" id="IPR011650">
    <property type="entry name" value="Peptidase_M20_dimer"/>
</dbReference>
<evidence type="ECO:0000256" key="5">
    <source>
        <dbReference type="ARBA" id="ARBA00022801"/>
    </source>
</evidence>
<evidence type="ECO:0000256" key="7">
    <source>
        <dbReference type="ARBA" id="ARBA00023049"/>
    </source>
</evidence>
<comment type="caution">
    <text evidence="19">The sequence shown here is derived from an EMBL/GenBank/DDBJ whole genome shotgun (WGS) entry which is preliminary data.</text>
</comment>
<evidence type="ECO:0000256" key="13">
    <source>
        <dbReference type="ARBA" id="ARBA00071271"/>
    </source>
</evidence>
<evidence type="ECO:0000313" key="19">
    <source>
        <dbReference type="EMBL" id="OUQ31521.1"/>
    </source>
</evidence>
<dbReference type="PANTHER" id="PTHR43501:SF1">
    <property type="entry name" value="CYTOSOL NON-SPECIFIC DIPEPTIDASE"/>
    <property type="match status" value="1"/>
</dbReference>
<dbReference type="SUPFAM" id="SSF53187">
    <property type="entry name" value="Zn-dependent exopeptidases"/>
    <property type="match status" value="1"/>
</dbReference>
<dbReference type="FunFam" id="3.40.630.10:FF:000018">
    <property type="entry name" value="Aminoacyl-histidine dipeptidase PepD"/>
    <property type="match status" value="1"/>
</dbReference>
<evidence type="ECO:0000256" key="17">
    <source>
        <dbReference type="ARBA" id="ARBA00078074"/>
    </source>
</evidence>
<organism evidence="19 20">
    <name type="scientific">Massilimicrobiota timonensis</name>
    <dbReference type="NCBI Taxonomy" id="1776392"/>
    <lineage>
        <taxon>Bacteria</taxon>
        <taxon>Bacillati</taxon>
        <taxon>Bacillota</taxon>
        <taxon>Erysipelotrichia</taxon>
        <taxon>Erysipelotrichales</taxon>
        <taxon>Erysipelotrichaceae</taxon>
        <taxon>Massilimicrobiota</taxon>
    </lineage>
</organism>
<evidence type="ECO:0000256" key="14">
    <source>
        <dbReference type="ARBA" id="ARBA00075285"/>
    </source>
</evidence>
<dbReference type="NCBIfam" id="TIGR01893">
    <property type="entry name" value="aa-his-dipept"/>
    <property type="match status" value="1"/>
</dbReference>
<evidence type="ECO:0000256" key="12">
    <source>
        <dbReference type="ARBA" id="ARBA00061423"/>
    </source>
</evidence>
<name>A0A1Y4SRA9_9FIRM</name>
<keyword evidence="7" id="KW-0482">Metalloprotease</keyword>
<accession>A0A1Y4SRA9</accession>
<comment type="similarity">
    <text evidence="12">Belongs to the peptidase M20C family.</text>
</comment>
<dbReference type="PIRSF" id="PIRSF016599">
    <property type="entry name" value="Xaa-His_dipept"/>
    <property type="match status" value="1"/>
</dbReference>
<evidence type="ECO:0000256" key="15">
    <source>
        <dbReference type="ARBA" id="ARBA00076004"/>
    </source>
</evidence>
<comment type="catalytic activity">
    <reaction evidence="9">
        <text>Hydrolysis of dipeptides, preferentially hydrophobic dipeptides including prolyl amino acids.</text>
        <dbReference type="EC" id="3.4.13.18"/>
    </reaction>
</comment>
<proteinExistence type="inferred from homology"/>
<sequence>MAILDTNQLIYRYFEEISQIPHGSCHEQDLADYIVALAEKHHLNYQRDEMHNVIVFKEASQGYEDHEPVMLQAHIDMVNEKNKENDHDFDHDPLQLYIEDGFLHAYQTTLGADDGCGVCYMLALLTDEQLLHPALECVFTVQEEIGLCGAMALDTSSLKARRLINLDNEAEGETCVSSSGGNDLLITKEITGQDNDSPVYVMEVKGLIGGHSGGCIHLGRGNANKIAGRILFHLLKQGMDIRLIEVNGGLKNNAIPRECTVAFASSQSYDELAYHIGQMEDIIKKELEMTDPDFYVELHQDECDVCITSKDSEAMISIMYLCQNGMLEMSPVIDHLPVLSLNMGVIRTHDHSLTIDYSLRSPVKSLRDELCMQLETIAYLYGASVQVSNEYPGWDYDPHSRLRAQFKQFYQQYAHEPLKEVATHGGLETGVLKQKIPDLDIITYGPHMENVHTPDEKLDLASYLRCYECLVAFLETL</sequence>
<dbReference type="PRINTS" id="PR00934">
    <property type="entry name" value="XHISDIPTASE"/>
</dbReference>
<evidence type="ECO:0000256" key="2">
    <source>
        <dbReference type="ARBA" id="ARBA00001947"/>
    </source>
</evidence>